<proteinExistence type="evidence at transcript level"/>
<evidence type="ECO:0000313" key="2">
    <source>
        <dbReference type="EMBL" id="JAG92165.1"/>
    </source>
</evidence>
<reference evidence="2" key="1">
    <citation type="journal article" date="2015" name="PLoS ONE">
        <title>An Insight into the Sialome of the Lone Star Tick, Amblyomma americanum, with a Glimpse on Its Time Dependent Gene Expression.</title>
        <authorList>
            <person name="Karim S."/>
            <person name="Ribeiro J.M."/>
        </authorList>
    </citation>
    <scope>NUCLEOTIDE SEQUENCE</scope>
    <source>
        <tissue evidence="2">Salivary gland</tissue>
    </source>
</reference>
<name>A0A0C9R5D2_AMBAM</name>
<dbReference type="EMBL" id="GBZX01000575">
    <property type="protein sequence ID" value="JAG92165.1"/>
    <property type="molecule type" value="mRNA"/>
</dbReference>
<feature type="signal peptide" evidence="1">
    <location>
        <begin position="1"/>
        <end position="22"/>
    </location>
</feature>
<accession>A0A0C9R5D2</accession>
<sequence length="142" mass="16387">MRGLSCLTLLAFLAGTLVLVAATRGRREKQVRVKTPDPDEFVGDGDECRPKNNGNCSYRLACDCEPPPGGFIRGERYFFSPDYQRCVRSAAPLSDGCNSFETFDECWNNCARRRPKVKHQIRRKKRLRVEHHWLPYHCNLLQ</sequence>
<feature type="chain" id="PRO_5002218665" evidence="1">
    <location>
        <begin position="23"/>
        <end position="142"/>
    </location>
</feature>
<protein>
    <submittedName>
        <fullName evidence="2">Putative secreted protein</fullName>
    </submittedName>
</protein>
<dbReference type="Gene3D" id="4.10.410.10">
    <property type="entry name" value="Pancreatic trypsin inhibitor Kunitz domain"/>
    <property type="match status" value="1"/>
</dbReference>
<dbReference type="GO" id="GO:0004867">
    <property type="term" value="F:serine-type endopeptidase inhibitor activity"/>
    <property type="evidence" value="ECO:0007669"/>
    <property type="project" value="InterPro"/>
</dbReference>
<evidence type="ECO:0000256" key="1">
    <source>
        <dbReference type="SAM" id="SignalP"/>
    </source>
</evidence>
<dbReference type="InterPro" id="IPR036880">
    <property type="entry name" value="Kunitz_BPTI_sf"/>
</dbReference>
<organism evidence="2">
    <name type="scientific">Amblyomma americanum</name>
    <name type="common">Lone star tick</name>
    <dbReference type="NCBI Taxonomy" id="6943"/>
    <lineage>
        <taxon>Eukaryota</taxon>
        <taxon>Metazoa</taxon>
        <taxon>Ecdysozoa</taxon>
        <taxon>Arthropoda</taxon>
        <taxon>Chelicerata</taxon>
        <taxon>Arachnida</taxon>
        <taxon>Acari</taxon>
        <taxon>Parasitiformes</taxon>
        <taxon>Ixodida</taxon>
        <taxon>Ixodoidea</taxon>
        <taxon>Ixodidae</taxon>
        <taxon>Amblyomminae</taxon>
        <taxon>Amblyomma</taxon>
    </lineage>
</organism>
<dbReference type="AlphaFoldDB" id="A0A0C9R5D2"/>
<keyword evidence="1" id="KW-0732">Signal</keyword>